<dbReference type="Proteomes" id="UP000257109">
    <property type="component" value="Unassembled WGS sequence"/>
</dbReference>
<feature type="non-terminal residue" evidence="1">
    <location>
        <position position="1"/>
    </location>
</feature>
<dbReference type="OrthoDB" id="1813162at2759"/>
<protein>
    <submittedName>
        <fullName evidence="1">Uncharacterized protein</fullName>
    </submittedName>
</protein>
<organism evidence="1 2">
    <name type="scientific">Mucuna pruriens</name>
    <name type="common">Velvet bean</name>
    <name type="synonym">Dolichos pruriens</name>
    <dbReference type="NCBI Taxonomy" id="157652"/>
    <lineage>
        <taxon>Eukaryota</taxon>
        <taxon>Viridiplantae</taxon>
        <taxon>Streptophyta</taxon>
        <taxon>Embryophyta</taxon>
        <taxon>Tracheophyta</taxon>
        <taxon>Spermatophyta</taxon>
        <taxon>Magnoliopsida</taxon>
        <taxon>eudicotyledons</taxon>
        <taxon>Gunneridae</taxon>
        <taxon>Pentapetalae</taxon>
        <taxon>rosids</taxon>
        <taxon>fabids</taxon>
        <taxon>Fabales</taxon>
        <taxon>Fabaceae</taxon>
        <taxon>Papilionoideae</taxon>
        <taxon>50 kb inversion clade</taxon>
        <taxon>NPAAA clade</taxon>
        <taxon>indigoferoid/millettioid clade</taxon>
        <taxon>Phaseoleae</taxon>
        <taxon>Mucuna</taxon>
    </lineage>
</organism>
<gene>
    <name evidence="1" type="ORF">CR513_32032</name>
</gene>
<keyword evidence="2" id="KW-1185">Reference proteome</keyword>
<evidence type="ECO:0000313" key="1">
    <source>
        <dbReference type="EMBL" id="RDX86619.1"/>
    </source>
</evidence>
<proteinExistence type="predicted"/>
<dbReference type="EMBL" id="QJKJ01006466">
    <property type="protein sequence ID" value="RDX86619.1"/>
    <property type="molecule type" value="Genomic_DNA"/>
</dbReference>
<dbReference type="AlphaFoldDB" id="A0A371G7T8"/>
<name>A0A371G7T8_MUCPR</name>
<accession>A0A371G7T8</accession>
<sequence>MSTPSGLMSSSSFQSKELISEPKIKSSILIASIIPGHMRLPAPNGTSSKFLPLISMFDPKNLSGENKVGLSHKVGSLPMVHTLINTWASFGMVRPHKSTSFSAFRGSKKGTGGCKRRVFE</sequence>
<comment type="caution">
    <text evidence="1">The sequence shown here is derived from an EMBL/GenBank/DDBJ whole genome shotgun (WGS) entry which is preliminary data.</text>
</comment>
<evidence type="ECO:0000313" key="2">
    <source>
        <dbReference type="Proteomes" id="UP000257109"/>
    </source>
</evidence>
<reference evidence="1" key="1">
    <citation type="submission" date="2018-05" db="EMBL/GenBank/DDBJ databases">
        <title>Draft genome of Mucuna pruriens seed.</title>
        <authorList>
            <person name="Nnadi N.E."/>
            <person name="Vos R."/>
            <person name="Hasami M.H."/>
            <person name="Devisetty U.K."/>
            <person name="Aguiy J.C."/>
        </authorList>
    </citation>
    <scope>NUCLEOTIDE SEQUENCE [LARGE SCALE GENOMIC DNA]</scope>
    <source>
        <strain evidence="1">JCA_2017</strain>
    </source>
</reference>